<evidence type="ECO:0000259" key="1">
    <source>
        <dbReference type="Pfam" id="PF00326"/>
    </source>
</evidence>
<dbReference type="PANTHER" id="PTHR43056">
    <property type="entry name" value="PEPTIDASE S9 PROLYL OLIGOPEPTIDASE"/>
    <property type="match status" value="1"/>
</dbReference>
<reference evidence="2 3" key="1">
    <citation type="journal article" date="2016" name="Microb. Cell Fact.">
        <title>Dissection of exopolysaccharide biosynthesis in Kozakia baliensis.</title>
        <authorList>
            <person name="Brandt J.U."/>
            <person name="Jakob F."/>
            <person name="Behr J."/>
            <person name="Geissler A.J."/>
            <person name="Vogel R.F."/>
        </authorList>
    </citation>
    <scope>NUCLEOTIDE SEQUENCE [LARGE SCALE GENOMIC DNA]</scope>
    <source>
        <strain evidence="2 3">DSM 14400</strain>
    </source>
</reference>
<dbReference type="InterPro" id="IPR050585">
    <property type="entry name" value="Xaa-Pro_dipeptidyl-ppase/CocE"/>
</dbReference>
<evidence type="ECO:0000313" key="2">
    <source>
        <dbReference type="EMBL" id="AOX17914.1"/>
    </source>
</evidence>
<protein>
    <submittedName>
        <fullName evidence="2">Acyl-peptide hydrolase</fullName>
    </submittedName>
</protein>
<dbReference type="SUPFAM" id="SSF53474">
    <property type="entry name" value="alpha/beta-Hydrolases"/>
    <property type="match status" value="1"/>
</dbReference>
<evidence type="ECO:0000313" key="3">
    <source>
        <dbReference type="Proteomes" id="UP000179145"/>
    </source>
</evidence>
<dbReference type="InterPro" id="IPR001375">
    <property type="entry name" value="Peptidase_S9_cat"/>
</dbReference>
<dbReference type="GO" id="GO:0006508">
    <property type="term" value="P:proteolysis"/>
    <property type="evidence" value="ECO:0007669"/>
    <property type="project" value="InterPro"/>
</dbReference>
<dbReference type="InterPro" id="IPR029058">
    <property type="entry name" value="AB_hydrolase_fold"/>
</dbReference>
<dbReference type="Gene3D" id="3.40.50.1820">
    <property type="entry name" value="alpha/beta hydrolase"/>
    <property type="match status" value="1"/>
</dbReference>
<dbReference type="eggNOG" id="COG1506">
    <property type="taxonomic scope" value="Bacteria"/>
</dbReference>
<gene>
    <name evidence="2" type="ORF">A0U89_13155</name>
</gene>
<dbReference type="EMBL" id="CP014674">
    <property type="protein sequence ID" value="AOX17914.1"/>
    <property type="molecule type" value="Genomic_DNA"/>
</dbReference>
<dbReference type="OrthoDB" id="1094230at2"/>
<keyword evidence="2" id="KW-0378">Hydrolase</keyword>
<keyword evidence="3" id="KW-1185">Reference proteome</keyword>
<dbReference type="STRING" id="153496.A0U89_13155"/>
<dbReference type="RefSeq" id="WP_070403433.1">
    <property type="nucleotide sequence ID" value="NZ_BJVW01000005.1"/>
</dbReference>
<name>A0A1D8UW91_9PROT</name>
<proteinExistence type="predicted"/>
<dbReference type="GO" id="GO:0008236">
    <property type="term" value="F:serine-type peptidase activity"/>
    <property type="evidence" value="ECO:0007669"/>
    <property type="project" value="InterPro"/>
</dbReference>
<dbReference type="SUPFAM" id="SSF82171">
    <property type="entry name" value="DPP6 N-terminal domain-like"/>
    <property type="match status" value="1"/>
</dbReference>
<feature type="domain" description="Peptidase S9 prolyl oligopeptidase catalytic" evidence="1">
    <location>
        <begin position="422"/>
        <end position="629"/>
    </location>
</feature>
<dbReference type="Pfam" id="PF00326">
    <property type="entry name" value="Peptidase_S9"/>
    <property type="match status" value="1"/>
</dbReference>
<dbReference type="KEGG" id="kba:A0U89_13155"/>
<organism evidence="2 3">
    <name type="scientific">Kozakia baliensis</name>
    <dbReference type="NCBI Taxonomy" id="153496"/>
    <lineage>
        <taxon>Bacteria</taxon>
        <taxon>Pseudomonadati</taxon>
        <taxon>Pseudomonadota</taxon>
        <taxon>Alphaproteobacteria</taxon>
        <taxon>Acetobacterales</taxon>
        <taxon>Acetobacteraceae</taxon>
        <taxon>Kozakia</taxon>
    </lineage>
</organism>
<dbReference type="PANTHER" id="PTHR43056:SF5">
    <property type="entry name" value="PEPTIDASE S9 PROLYL OLIGOPEPTIDASE CATALYTIC DOMAIN-CONTAINING PROTEIN"/>
    <property type="match status" value="1"/>
</dbReference>
<sequence length="633" mass="68726">MNKHITSPAGFWSSWISPDLVAGRSVSLSDLKTCCDAFYWLESRPSEGGRTVLVGQALPNAPYDLTPAPYDVGTRVHEYGGGAYAVSAHGEIVFSDRREGGVWLRENGEIRRLGGQAESRYADFAFDPAGGGVFCVREQHGEGEPKASIVWLSTDGQEHVLLEGADFYAAPRPSPDGASLAFIAWNHPDMPWDATTLFLAKIKRNSGVPVLSAMRVLAGAETPCSVIEPVWETNGSLLANSDAHIGWRPIRFRPENAFRPEPLPDPGVEIGLPAWAFGQCTLQPLENGRLLALGIRNGLNETLLFEGGAWRKLELGAPVNVPQAYGESFAWIDAPSDASPAIATGSSGEEIVRHRRAIEFPPGIGANDCAVPEALDFETADGSTADALFYRPVNAHHALQPGEKPPLVVMAHGGPTGRANPAFSFKVQWWTTRGFSVLDVNYRGSTGFGRAYRQALDGQWGVADVEDCICAVRAVLARGLADPKRCVIRGSSAGGLTVLQSLAQSDLFAAGTSLYGVTDLRALAHDTHKFESRYLDRLIGPYPQDEALYLQRSPITHADRIIAPVLFLHGSEDKVVPLSQAEEMVQKLRANGQNPELHVYQGEGHGFRQEATLADSFERELRFYQKVFSTASE</sequence>
<dbReference type="Proteomes" id="UP000179145">
    <property type="component" value="Chromosome"/>
</dbReference>
<dbReference type="AlphaFoldDB" id="A0A1D8UW91"/>
<accession>A0A1D8UW91</accession>